<evidence type="ECO:0000256" key="1">
    <source>
        <dbReference type="SAM" id="MobiDB-lite"/>
    </source>
</evidence>
<protein>
    <submittedName>
        <fullName evidence="2">Uncharacterized protein</fullName>
    </submittedName>
</protein>
<name>A0A3P8KQB0_9TREM</name>
<feature type="region of interest" description="Disordered" evidence="1">
    <location>
        <begin position="1"/>
        <end position="42"/>
    </location>
</feature>
<dbReference type="EMBL" id="UZAL01043581">
    <property type="protein sequence ID" value="VDP81486.1"/>
    <property type="molecule type" value="Genomic_DNA"/>
</dbReference>
<proteinExistence type="predicted"/>
<accession>A0A3P8KQB0</accession>
<evidence type="ECO:0000313" key="3">
    <source>
        <dbReference type="Proteomes" id="UP000269396"/>
    </source>
</evidence>
<dbReference type="AlphaFoldDB" id="A0A3P8KQB0"/>
<gene>
    <name evidence="2" type="ORF">SMTD_LOCUS20057</name>
</gene>
<dbReference type="Proteomes" id="UP000269396">
    <property type="component" value="Unassembled WGS sequence"/>
</dbReference>
<organism evidence="2 3">
    <name type="scientific">Schistosoma mattheei</name>
    <dbReference type="NCBI Taxonomy" id="31246"/>
    <lineage>
        <taxon>Eukaryota</taxon>
        <taxon>Metazoa</taxon>
        <taxon>Spiralia</taxon>
        <taxon>Lophotrochozoa</taxon>
        <taxon>Platyhelminthes</taxon>
        <taxon>Trematoda</taxon>
        <taxon>Digenea</taxon>
        <taxon>Strigeidida</taxon>
        <taxon>Schistosomatoidea</taxon>
        <taxon>Schistosomatidae</taxon>
        <taxon>Schistosoma</taxon>
    </lineage>
</organism>
<feature type="compositionally biased region" description="Low complexity" evidence="1">
    <location>
        <begin position="27"/>
        <end position="42"/>
    </location>
</feature>
<reference evidence="2 3" key="1">
    <citation type="submission" date="2018-11" db="EMBL/GenBank/DDBJ databases">
        <authorList>
            <consortium name="Pathogen Informatics"/>
        </authorList>
    </citation>
    <scope>NUCLEOTIDE SEQUENCE [LARGE SCALE GENOMIC DNA]</scope>
    <source>
        <strain>Denwood</strain>
        <strain evidence="3">Zambia</strain>
    </source>
</reference>
<evidence type="ECO:0000313" key="2">
    <source>
        <dbReference type="EMBL" id="VDP81486.1"/>
    </source>
</evidence>
<sequence>MFGYTIAYGPDSNTVNVGHDLNAGVDSHSSGESVSKSLESTP</sequence>
<keyword evidence="3" id="KW-1185">Reference proteome</keyword>